<comment type="caution">
    <text evidence="1">The sequence shown here is derived from an EMBL/GenBank/DDBJ whole genome shotgun (WGS) entry which is preliminary data.</text>
</comment>
<dbReference type="AlphaFoldDB" id="A0AAN9EN51"/>
<accession>A0AAN9EN51</accession>
<evidence type="ECO:0000313" key="2">
    <source>
        <dbReference type="Proteomes" id="UP001372338"/>
    </source>
</evidence>
<sequence length="174" mass="19326">MKKENRTVTAFAVVATNEVGVEEGIKNTVAANSKWYSRKEIEVMRNVNIGQQRKLWRNIYKRLRSEVGNEYDTLAAVHPLNHNNNNHKHYTPHPQCLPNKKPAPPILVRACVSRRALANALAAAPSMWTLGNAGMGVLQVVLVANSLPALNDVTAMELPDIFLNLIERNVVTLA</sequence>
<dbReference type="Proteomes" id="UP001372338">
    <property type="component" value="Unassembled WGS sequence"/>
</dbReference>
<reference evidence="1 2" key="1">
    <citation type="submission" date="2024-01" db="EMBL/GenBank/DDBJ databases">
        <title>The genomes of 5 underutilized Papilionoideae crops provide insights into root nodulation and disease resistanc.</title>
        <authorList>
            <person name="Yuan L."/>
        </authorList>
    </citation>
    <scope>NUCLEOTIDE SEQUENCE [LARGE SCALE GENOMIC DNA]</scope>
    <source>
        <strain evidence="1">ZHUSHIDOU_FW_LH</strain>
        <tissue evidence="1">Leaf</tissue>
    </source>
</reference>
<evidence type="ECO:0000313" key="1">
    <source>
        <dbReference type="EMBL" id="KAK7256923.1"/>
    </source>
</evidence>
<organism evidence="1 2">
    <name type="scientific">Crotalaria pallida</name>
    <name type="common">Smooth rattlebox</name>
    <name type="synonym">Crotalaria striata</name>
    <dbReference type="NCBI Taxonomy" id="3830"/>
    <lineage>
        <taxon>Eukaryota</taxon>
        <taxon>Viridiplantae</taxon>
        <taxon>Streptophyta</taxon>
        <taxon>Embryophyta</taxon>
        <taxon>Tracheophyta</taxon>
        <taxon>Spermatophyta</taxon>
        <taxon>Magnoliopsida</taxon>
        <taxon>eudicotyledons</taxon>
        <taxon>Gunneridae</taxon>
        <taxon>Pentapetalae</taxon>
        <taxon>rosids</taxon>
        <taxon>fabids</taxon>
        <taxon>Fabales</taxon>
        <taxon>Fabaceae</taxon>
        <taxon>Papilionoideae</taxon>
        <taxon>50 kb inversion clade</taxon>
        <taxon>genistoids sensu lato</taxon>
        <taxon>core genistoids</taxon>
        <taxon>Crotalarieae</taxon>
        <taxon>Crotalaria</taxon>
    </lineage>
</organism>
<protein>
    <submittedName>
        <fullName evidence="1">Uncharacterized protein</fullName>
    </submittedName>
</protein>
<dbReference type="EMBL" id="JAYWIO010000006">
    <property type="protein sequence ID" value="KAK7256923.1"/>
    <property type="molecule type" value="Genomic_DNA"/>
</dbReference>
<name>A0AAN9EN51_CROPI</name>
<keyword evidence="2" id="KW-1185">Reference proteome</keyword>
<proteinExistence type="predicted"/>
<gene>
    <name evidence="1" type="ORF">RIF29_30510</name>
</gene>